<sequence length="156" mass="17383">MVSTVVDPLTQKPPREDVDLSVASEEAMDGQKPESFMIKDNQNRVLPFEELEDGDITLEPMNFPLSLFRQAQPRASGTPDTVDSFRQDGPDYQESEFPCEHEVSITEDVRALIEWVRPNDLPRNQALEVQTSTVDKLVSDNVTAKTFDKALGCAAG</sequence>
<keyword evidence="3" id="KW-1185">Reference proteome</keyword>
<dbReference type="Proteomes" id="UP000186817">
    <property type="component" value="Unassembled WGS sequence"/>
</dbReference>
<reference evidence="2 3" key="1">
    <citation type="submission" date="2016-02" db="EMBL/GenBank/DDBJ databases">
        <title>Genome analysis of coral dinoflagellate symbionts highlights evolutionary adaptations to a symbiotic lifestyle.</title>
        <authorList>
            <person name="Aranda M."/>
            <person name="Li Y."/>
            <person name="Liew Y.J."/>
            <person name="Baumgarten S."/>
            <person name="Simakov O."/>
            <person name="Wilson M."/>
            <person name="Piel J."/>
            <person name="Ashoor H."/>
            <person name="Bougouffa S."/>
            <person name="Bajic V.B."/>
            <person name="Ryu T."/>
            <person name="Ravasi T."/>
            <person name="Bayer T."/>
            <person name="Micklem G."/>
            <person name="Kim H."/>
            <person name="Bhak J."/>
            <person name="Lajeunesse T.C."/>
            <person name="Voolstra C.R."/>
        </authorList>
    </citation>
    <scope>NUCLEOTIDE SEQUENCE [LARGE SCALE GENOMIC DNA]</scope>
    <source>
        <strain evidence="2 3">CCMP2467</strain>
    </source>
</reference>
<accession>A0A1Q9F381</accession>
<comment type="caution">
    <text evidence="2">The sequence shown here is derived from an EMBL/GenBank/DDBJ whole genome shotgun (WGS) entry which is preliminary data.</text>
</comment>
<name>A0A1Q9F381_SYMMI</name>
<evidence type="ECO:0000313" key="3">
    <source>
        <dbReference type="Proteomes" id="UP000186817"/>
    </source>
</evidence>
<proteinExistence type="predicted"/>
<dbReference type="AlphaFoldDB" id="A0A1Q9F381"/>
<organism evidence="2 3">
    <name type="scientific">Symbiodinium microadriaticum</name>
    <name type="common">Dinoflagellate</name>
    <name type="synonym">Zooxanthella microadriatica</name>
    <dbReference type="NCBI Taxonomy" id="2951"/>
    <lineage>
        <taxon>Eukaryota</taxon>
        <taxon>Sar</taxon>
        <taxon>Alveolata</taxon>
        <taxon>Dinophyceae</taxon>
        <taxon>Suessiales</taxon>
        <taxon>Symbiodiniaceae</taxon>
        <taxon>Symbiodinium</taxon>
    </lineage>
</organism>
<protein>
    <submittedName>
        <fullName evidence="2">Uncharacterized protein</fullName>
    </submittedName>
</protein>
<feature type="region of interest" description="Disordered" evidence="1">
    <location>
        <begin position="70"/>
        <end position="98"/>
    </location>
</feature>
<evidence type="ECO:0000313" key="2">
    <source>
        <dbReference type="EMBL" id="OLQ14160.1"/>
    </source>
</evidence>
<feature type="region of interest" description="Disordered" evidence="1">
    <location>
        <begin position="1"/>
        <end position="41"/>
    </location>
</feature>
<gene>
    <name evidence="2" type="ORF">AK812_SmicGene1726</name>
</gene>
<dbReference type="EMBL" id="LSRX01000019">
    <property type="protein sequence ID" value="OLQ14160.1"/>
    <property type="molecule type" value="Genomic_DNA"/>
</dbReference>
<evidence type="ECO:0000256" key="1">
    <source>
        <dbReference type="SAM" id="MobiDB-lite"/>
    </source>
</evidence>